<accession>A0A8J4GPE3</accession>
<evidence type="ECO:0000313" key="2">
    <source>
        <dbReference type="EMBL" id="GIM10753.1"/>
    </source>
</evidence>
<feature type="compositionally biased region" description="Pro residues" evidence="1">
    <location>
        <begin position="61"/>
        <end position="80"/>
    </location>
</feature>
<protein>
    <submittedName>
        <fullName evidence="2">Uncharacterized protein</fullName>
    </submittedName>
</protein>
<name>A0A8J4GPE3_9CHLO</name>
<feature type="region of interest" description="Disordered" evidence="1">
    <location>
        <begin position="1"/>
        <end position="27"/>
    </location>
</feature>
<organism evidence="2 3">
    <name type="scientific">Volvox reticuliferus</name>
    <dbReference type="NCBI Taxonomy" id="1737510"/>
    <lineage>
        <taxon>Eukaryota</taxon>
        <taxon>Viridiplantae</taxon>
        <taxon>Chlorophyta</taxon>
        <taxon>core chlorophytes</taxon>
        <taxon>Chlorophyceae</taxon>
        <taxon>CS clade</taxon>
        <taxon>Chlamydomonadales</taxon>
        <taxon>Volvocaceae</taxon>
        <taxon>Volvox</taxon>
    </lineage>
</organism>
<proteinExistence type="predicted"/>
<reference evidence="2" key="1">
    <citation type="journal article" date="2021" name="Proc. Natl. Acad. Sci. U.S.A.">
        <title>Three genomes in the algal genus Volvox reveal the fate of a haploid sex-determining region after a transition to homothallism.</title>
        <authorList>
            <person name="Yamamoto K."/>
            <person name="Hamaji T."/>
            <person name="Kawai-Toyooka H."/>
            <person name="Matsuzaki R."/>
            <person name="Takahashi F."/>
            <person name="Nishimura Y."/>
            <person name="Kawachi M."/>
            <person name="Noguchi H."/>
            <person name="Minakuchi Y."/>
            <person name="Umen J.G."/>
            <person name="Toyoda A."/>
            <person name="Nozaki H."/>
        </authorList>
    </citation>
    <scope>NUCLEOTIDE SEQUENCE</scope>
    <source>
        <strain evidence="2">NIES-3785</strain>
    </source>
</reference>
<evidence type="ECO:0000256" key="1">
    <source>
        <dbReference type="SAM" id="MobiDB-lite"/>
    </source>
</evidence>
<dbReference type="EMBL" id="BNCQ01000035">
    <property type="protein sequence ID" value="GIM10753.1"/>
    <property type="molecule type" value="Genomic_DNA"/>
</dbReference>
<feature type="compositionally biased region" description="Low complexity" evidence="1">
    <location>
        <begin position="1"/>
        <end position="23"/>
    </location>
</feature>
<sequence length="125" mass="12460">MFRSCTAAATASSAASTSARSATGNTLAGGRSICRAIGSSNFAVRLLLVTLSSTSGQLHIPPAPLTKPPPPPPLVPPPLLTLPRLPKPKPTPKPKAIPNTPGTCLTMAAAAGEALVIGRSAAPPP</sequence>
<gene>
    <name evidence="2" type="ORF">Vretimale_14320</name>
</gene>
<dbReference type="Proteomes" id="UP000722791">
    <property type="component" value="Unassembled WGS sequence"/>
</dbReference>
<evidence type="ECO:0000313" key="3">
    <source>
        <dbReference type="Proteomes" id="UP000722791"/>
    </source>
</evidence>
<comment type="caution">
    <text evidence="2">The sequence shown here is derived from an EMBL/GenBank/DDBJ whole genome shotgun (WGS) entry which is preliminary data.</text>
</comment>
<feature type="region of interest" description="Disordered" evidence="1">
    <location>
        <begin position="60"/>
        <end position="102"/>
    </location>
</feature>
<dbReference type="AlphaFoldDB" id="A0A8J4GPE3"/>